<organism evidence="8 9">
    <name type="scientific">Paraburkholderia unamae</name>
    <dbReference type="NCBI Taxonomy" id="219649"/>
    <lineage>
        <taxon>Bacteria</taxon>
        <taxon>Pseudomonadati</taxon>
        <taxon>Pseudomonadota</taxon>
        <taxon>Betaproteobacteria</taxon>
        <taxon>Burkholderiales</taxon>
        <taxon>Burkholderiaceae</taxon>
        <taxon>Paraburkholderia</taxon>
    </lineage>
</organism>
<dbReference type="Pfam" id="PF00324">
    <property type="entry name" value="AA_permease"/>
    <property type="match status" value="1"/>
</dbReference>
<dbReference type="InterPro" id="IPR004840">
    <property type="entry name" value="Amino_acid_permease_CS"/>
</dbReference>
<sequence length="481" mass="51530">MAAARSRGVTVVPRKSGAFEAIVKREQGLRQGLSAGQMTMIAIGGAVGTGLFLGSGFAISFAGPGVLISYAIGALIALLLMGALAEMTVAHPVSGSFGAYAEHYIGPLAGFVVRYAYWSAYVLAVGTEVAAIAVYMKFWFPHVPGLYWIVGFSAALIVVNAMSVRAYGAIEYLFSSLKIAAIVAFILLGSWFVWRAPAESGVGLANYTSHGGLLPKGWWGVWVGTIVSLFSYLGVETIAVAAAEAQDPQRAVTRAFRATVLRLVLFYILTLALMLAIVPWTEAGGNESPFVRVMAETGVPYAAGAINFIVLVAALSAMNSQLYITTRMMFSLSRAGYAPAAFGRLTRHGVPTAALSLSTIGIAVAAVLNALWPQAAFTLMMSIAMFGAMFTWLMIFVTQIFFRVRQTREGGAPLRFRMWGFPFTSVLGALLMLGILVGTAFTREFRMTLAYGLAFLAVLVVVYALWYRRRPGAAQQTEASF</sequence>
<dbReference type="PIRSF" id="PIRSF006060">
    <property type="entry name" value="AA_transporter"/>
    <property type="match status" value="1"/>
</dbReference>
<keyword evidence="4 6" id="KW-1133">Transmembrane helix</keyword>
<evidence type="ECO:0000256" key="2">
    <source>
        <dbReference type="ARBA" id="ARBA00022448"/>
    </source>
</evidence>
<name>A0ABX5KII4_9BURK</name>
<feature type="transmembrane region" description="Helical" evidence="6">
    <location>
        <begin position="353"/>
        <end position="372"/>
    </location>
</feature>
<accession>A0ABX5KII4</accession>
<comment type="caution">
    <text evidence="8">The sequence shown here is derived from an EMBL/GenBank/DDBJ whole genome shotgun (WGS) entry which is preliminary data.</text>
</comment>
<dbReference type="Gene3D" id="1.20.1740.10">
    <property type="entry name" value="Amino acid/polyamine transporter I"/>
    <property type="match status" value="1"/>
</dbReference>
<keyword evidence="5 6" id="KW-0472">Membrane</keyword>
<feature type="transmembrane region" description="Helical" evidence="6">
    <location>
        <begin position="448"/>
        <end position="466"/>
    </location>
</feature>
<evidence type="ECO:0000256" key="6">
    <source>
        <dbReference type="SAM" id="Phobius"/>
    </source>
</evidence>
<feature type="transmembrane region" description="Helical" evidence="6">
    <location>
        <begin position="40"/>
        <end position="61"/>
    </location>
</feature>
<keyword evidence="3 6" id="KW-0812">Transmembrane</keyword>
<evidence type="ECO:0000259" key="7">
    <source>
        <dbReference type="Pfam" id="PF00324"/>
    </source>
</evidence>
<proteinExistence type="predicted"/>
<protein>
    <submittedName>
        <fullName evidence="8">Amino acid/polyamine/organocation transporter (APC superfamily)</fullName>
    </submittedName>
</protein>
<dbReference type="InterPro" id="IPR004841">
    <property type="entry name" value="AA-permease/SLC12A_dom"/>
</dbReference>
<feature type="transmembrane region" description="Helical" evidence="6">
    <location>
        <begin position="378"/>
        <end position="402"/>
    </location>
</feature>
<feature type="transmembrane region" description="Helical" evidence="6">
    <location>
        <begin position="67"/>
        <end position="85"/>
    </location>
</feature>
<comment type="subcellular location">
    <subcellularLocation>
        <location evidence="1">Membrane</location>
        <topology evidence="1">Multi-pass membrane protein</topology>
    </subcellularLocation>
</comment>
<dbReference type="PANTHER" id="PTHR43495">
    <property type="entry name" value="GABA PERMEASE"/>
    <property type="match status" value="1"/>
</dbReference>
<evidence type="ECO:0000313" key="9">
    <source>
        <dbReference type="Proteomes" id="UP000245712"/>
    </source>
</evidence>
<evidence type="ECO:0000256" key="5">
    <source>
        <dbReference type="ARBA" id="ARBA00023136"/>
    </source>
</evidence>
<evidence type="ECO:0000313" key="8">
    <source>
        <dbReference type="EMBL" id="PVX77793.1"/>
    </source>
</evidence>
<feature type="transmembrane region" description="Helical" evidence="6">
    <location>
        <begin position="217"/>
        <end position="242"/>
    </location>
</feature>
<feature type="transmembrane region" description="Helical" evidence="6">
    <location>
        <begin position="263"/>
        <end position="281"/>
    </location>
</feature>
<keyword evidence="9" id="KW-1185">Reference proteome</keyword>
<dbReference type="PANTHER" id="PTHR43495:SF5">
    <property type="entry name" value="GAMMA-AMINOBUTYRIC ACID PERMEASE"/>
    <property type="match status" value="1"/>
</dbReference>
<feature type="domain" description="Amino acid permease/ SLC12A" evidence="7">
    <location>
        <begin position="38"/>
        <end position="464"/>
    </location>
</feature>
<feature type="transmembrane region" description="Helical" evidence="6">
    <location>
        <begin position="146"/>
        <end position="167"/>
    </location>
</feature>
<feature type="transmembrane region" description="Helical" evidence="6">
    <location>
        <begin position="423"/>
        <end position="442"/>
    </location>
</feature>
<dbReference type="EMBL" id="QEOB01000014">
    <property type="protein sequence ID" value="PVX77793.1"/>
    <property type="molecule type" value="Genomic_DNA"/>
</dbReference>
<keyword evidence="2" id="KW-0813">Transport</keyword>
<gene>
    <name evidence="8" type="ORF">C7402_11420</name>
</gene>
<evidence type="ECO:0000256" key="3">
    <source>
        <dbReference type="ARBA" id="ARBA00022692"/>
    </source>
</evidence>
<feature type="transmembrane region" description="Helical" evidence="6">
    <location>
        <begin position="301"/>
        <end position="324"/>
    </location>
</feature>
<dbReference type="Proteomes" id="UP000245712">
    <property type="component" value="Unassembled WGS sequence"/>
</dbReference>
<evidence type="ECO:0000256" key="4">
    <source>
        <dbReference type="ARBA" id="ARBA00022989"/>
    </source>
</evidence>
<evidence type="ECO:0000256" key="1">
    <source>
        <dbReference type="ARBA" id="ARBA00004141"/>
    </source>
</evidence>
<feature type="transmembrane region" description="Helical" evidence="6">
    <location>
        <begin position="179"/>
        <end position="197"/>
    </location>
</feature>
<reference evidence="8 9" key="1">
    <citation type="submission" date="2018-05" db="EMBL/GenBank/DDBJ databases">
        <title>Genomic Encyclopedia of Type Strains, Phase IV (KMG-V): Genome sequencing to study the core and pangenomes of soil and plant-associated prokaryotes.</title>
        <authorList>
            <person name="Whitman W."/>
        </authorList>
    </citation>
    <scope>NUCLEOTIDE SEQUENCE [LARGE SCALE GENOMIC DNA]</scope>
    <source>
        <strain evidence="8 9">SCZa-39</strain>
    </source>
</reference>
<dbReference type="PROSITE" id="PS00218">
    <property type="entry name" value="AMINO_ACID_PERMEASE_1"/>
    <property type="match status" value="1"/>
</dbReference>